<organism evidence="6 7">
    <name type="scientific">Linnemannia gamsii</name>
    <dbReference type="NCBI Taxonomy" id="64522"/>
    <lineage>
        <taxon>Eukaryota</taxon>
        <taxon>Fungi</taxon>
        <taxon>Fungi incertae sedis</taxon>
        <taxon>Mucoromycota</taxon>
        <taxon>Mortierellomycotina</taxon>
        <taxon>Mortierellomycetes</taxon>
        <taxon>Mortierellales</taxon>
        <taxon>Mortierellaceae</taxon>
        <taxon>Linnemannia</taxon>
    </lineage>
</organism>
<dbReference type="InterPro" id="IPR036910">
    <property type="entry name" value="HMG_box_dom_sf"/>
</dbReference>
<dbReference type="CDD" id="cd01389">
    <property type="entry name" value="HMG-box_ROX1-like"/>
    <property type="match status" value="1"/>
</dbReference>
<dbReference type="Gene3D" id="1.10.30.10">
    <property type="entry name" value="High mobility group box domain"/>
    <property type="match status" value="1"/>
</dbReference>
<dbReference type="PANTHER" id="PTHR45789">
    <property type="entry name" value="FI18025P1"/>
    <property type="match status" value="1"/>
</dbReference>
<evidence type="ECO:0000256" key="4">
    <source>
        <dbReference type="SAM" id="MobiDB-lite"/>
    </source>
</evidence>
<evidence type="ECO:0000256" key="3">
    <source>
        <dbReference type="PROSITE-ProRule" id="PRU00267"/>
    </source>
</evidence>
<dbReference type="SUPFAM" id="SSF47095">
    <property type="entry name" value="HMG-box"/>
    <property type="match status" value="1"/>
</dbReference>
<keyword evidence="2 3" id="KW-0539">Nucleus</keyword>
<keyword evidence="7" id="KW-1185">Reference proteome</keyword>
<evidence type="ECO:0000313" key="7">
    <source>
        <dbReference type="Proteomes" id="UP001194696"/>
    </source>
</evidence>
<feature type="region of interest" description="Disordered" evidence="4">
    <location>
        <begin position="154"/>
        <end position="313"/>
    </location>
</feature>
<feature type="compositionally biased region" description="Basic residues" evidence="4">
    <location>
        <begin position="22"/>
        <end position="34"/>
    </location>
</feature>
<evidence type="ECO:0000256" key="2">
    <source>
        <dbReference type="ARBA" id="ARBA00023242"/>
    </source>
</evidence>
<feature type="compositionally biased region" description="Basic and acidic residues" evidence="4">
    <location>
        <begin position="502"/>
        <end position="517"/>
    </location>
</feature>
<feature type="compositionally biased region" description="Low complexity" evidence="4">
    <location>
        <begin position="240"/>
        <end position="277"/>
    </location>
</feature>
<dbReference type="SMART" id="SM00398">
    <property type="entry name" value="HMG"/>
    <property type="match status" value="1"/>
</dbReference>
<dbReference type="Proteomes" id="UP001194696">
    <property type="component" value="Unassembled WGS sequence"/>
</dbReference>
<feature type="compositionally biased region" description="Acidic residues" evidence="4">
    <location>
        <begin position="296"/>
        <end position="310"/>
    </location>
</feature>
<protein>
    <recommendedName>
        <fullName evidence="5">HMG box domain-containing protein</fullName>
    </recommendedName>
</protein>
<dbReference type="InterPro" id="IPR051356">
    <property type="entry name" value="SOX/SOX-like_TF"/>
</dbReference>
<dbReference type="PROSITE" id="PS50118">
    <property type="entry name" value="HMG_BOX_2"/>
    <property type="match status" value="1"/>
</dbReference>
<evidence type="ECO:0000256" key="1">
    <source>
        <dbReference type="ARBA" id="ARBA00023125"/>
    </source>
</evidence>
<gene>
    <name evidence="6" type="ORF">BGZ96_009539</name>
</gene>
<dbReference type="PANTHER" id="PTHR45789:SF2">
    <property type="entry name" value="FI18025P1"/>
    <property type="match status" value="1"/>
</dbReference>
<reference evidence="6 7" key="1">
    <citation type="journal article" date="2020" name="Fungal Divers.">
        <title>Resolving the Mortierellaceae phylogeny through synthesis of multi-gene phylogenetics and phylogenomics.</title>
        <authorList>
            <person name="Vandepol N."/>
            <person name="Liber J."/>
            <person name="Desiro A."/>
            <person name="Na H."/>
            <person name="Kennedy M."/>
            <person name="Barry K."/>
            <person name="Grigoriev I.V."/>
            <person name="Miller A.N."/>
            <person name="O'Donnell K."/>
            <person name="Stajich J.E."/>
            <person name="Bonito G."/>
        </authorList>
    </citation>
    <scope>NUCLEOTIDE SEQUENCE [LARGE SCALE GENOMIC DNA]</scope>
    <source>
        <strain evidence="6 7">AD045</strain>
    </source>
</reference>
<feature type="compositionally biased region" description="Polar residues" evidence="4">
    <location>
        <begin position="1"/>
        <end position="21"/>
    </location>
</feature>
<name>A0ABQ7JWW9_9FUNG</name>
<keyword evidence="1 3" id="KW-0238">DNA-binding</keyword>
<dbReference type="Pfam" id="PF00505">
    <property type="entry name" value="HMG_box"/>
    <property type="match status" value="1"/>
</dbReference>
<accession>A0ABQ7JWW9</accession>
<proteinExistence type="predicted"/>
<feature type="compositionally biased region" description="Low complexity" evidence="4">
    <location>
        <begin position="183"/>
        <end position="197"/>
    </location>
</feature>
<sequence>MKSVNAQISVSNGANEASSSHMPKKSNMAKKSFKRSNPSSAKKATIPRPPNSFILYRRDNAAKFPGMVATKLSAMMAFLWKHETKERKQYYAGQAKLAEEQHKLNFPNYKFTPAPRGTGKLALKAAAAKAAAAKAAAAKAAKEAGSSFLVQAGRLKQSSRSGGNKSLGIIAPKKRTSRPFGHSALATPSPSPSASSSPSPPPEAERTTPANRPRRTIQRPERFSPCGFKEKPSHSGRVKSSSSPEPECSVSSSLFFSKRSGRSSSQASKTPKSSVSSDTCVDFESLDFSDASLSSGEDDEGEDDWDDGDYEDNRMTLCSGDVKQEPFSQSGAKTLDRPISSAFQLEGPFISNTTYPFPYTMENYEPGCLPRSASQWAASALVGSFGAPLAGPHIHPCPMLFSEYIYPTPGLEEPIIDFAEFANFDDQDNAEVKVEPKAGGSFEFGCRALNLAVNTIAASVVATASGSPFPMDSMISLSLLSPTTATARAMESMSLSSAATSSDKDDTTGDIKGTECL</sequence>
<feature type="compositionally biased region" description="Basic and acidic residues" evidence="4">
    <location>
        <begin position="218"/>
        <end position="233"/>
    </location>
</feature>
<feature type="region of interest" description="Disordered" evidence="4">
    <location>
        <begin position="491"/>
        <end position="517"/>
    </location>
</feature>
<feature type="domain" description="HMG box" evidence="5">
    <location>
        <begin position="46"/>
        <end position="110"/>
    </location>
</feature>
<comment type="caution">
    <text evidence="6">The sequence shown here is derived from an EMBL/GenBank/DDBJ whole genome shotgun (WGS) entry which is preliminary data.</text>
</comment>
<evidence type="ECO:0000313" key="6">
    <source>
        <dbReference type="EMBL" id="KAG0286340.1"/>
    </source>
</evidence>
<dbReference type="EMBL" id="JAAAIM010000582">
    <property type="protein sequence ID" value="KAG0286340.1"/>
    <property type="molecule type" value="Genomic_DNA"/>
</dbReference>
<evidence type="ECO:0000259" key="5">
    <source>
        <dbReference type="PROSITE" id="PS50118"/>
    </source>
</evidence>
<dbReference type="InterPro" id="IPR009071">
    <property type="entry name" value="HMG_box_dom"/>
</dbReference>
<feature type="DNA-binding region" description="HMG box" evidence="3">
    <location>
        <begin position="46"/>
        <end position="110"/>
    </location>
</feature>
<feature type="region of interest" description="Disordered" evidence="4">
    <location>
        <begin position="1"/>
        <end position="51"/>
    </location>
</feature>